<comment type="caution">
    <text evidence="1">The sequence shown here is derived from an EMBL/GenBank/DDBJ whole genome shotgun (WGS) entry which is preliminary data.</text>
</comment>
<dbReference type="EMBL" id="JANFNH010000054">
    <property type="protein sequence ID" value="MCQ4046015.1"/>
    <property type="molecule type" value="Genomic_DNA"/>
</dbReference>
<evidence type="ECO:0000313" key="1">
    <source>
        <dbReference type="EMBL" id="MCQ4046015.1"/>
    </source>
</evidence>
<gene>
    <name evidence="1" type="ORF">NON19_29230</name>
</gene>
<sequence length="278" mass="30128">MSTVIGVTSEDMLLPVLAQHTPSAIVLPAPGQQPLEQALTETWAALEAVGHLVVVVPAALPAEHRIRLHSLRSLLESDRMALVEIDLPPLALALLVHQLRQISQYDLGPGVIASAARLLAHYLYAGAVLGSVARLDRVEVGLGSHLKSWVPGARFAALATPEARLEPLTDELRLPGPNYATHLAFGTHGFGDDWVRGRLGQEWNCQYVCEVPLPGQSVRWWGTGKLTEFAAYIADVGVLYQLVSSAHREPCRWCGLELVGDRCAFCEAAPPADHRRTG</sequence>
<dbReference type="RefSeq" id="WP_255932173.1">
    <property type="nucleotide sequence ID" value="NZ_JANFNH010000054.1"/>
</dbReference>
<organism evidence="1 2">
    <name type="scientific">Streptantibioticus rubrisoli</name>
    <dbReference type="NCBI Taxonomy" id="1387313"/>
    <lineage>
        <taxon>Bacteria</taxon>
        <taxon>Bacillati</taxon>
        <taxon>Actinomycetota</taxon>
        <taxon>Actinomycetes</taxon>
        <taxon>Kitasatosporales</taxon>
        <taxon>Streptomycetaceae</taxon>
        <taxon>Streptantibioticus</taxon>
    </lineage>
</organism>
<dbReference type="Proteomes" id="UP001206206">
    <property type="component" value="Unassembled WGS sequence"/>
</dbReference>
<protein>
    <submittedName>
        <fullName evidence="1">Uncharacterized protein</fullName>
    </submittedName>
</protein>
<reference evidence="1 2" key="1">
    <citation type="submission" date="2022-06" db="EMBL/GenBank/DDBJ databases">
        <title>Draft genome sequence of type strain Streptomyces rubrisoli DSM 42083.</title>
        <authorList>
            <person name="Duangmal K."/>
            <person name="Klaysubun C."/>
        </authorList>
    </citation>
    <scope>NUCLEOTIDE SEQUENCE [LARGE SCALE GENOMIC DNA]</scope>
    <source>
        <strain evidence="1 2">DSM 42083</strain>
    </source>
</reference>
<name>A0ABT1PKY2_9ACTN</name>
<proteinExistence type="predicted"/>
<accession>A0ABT1PKY2</accession>
<evidence type="ECO:0000313" key="2">
    <source>
        <dbReference type="Proteomes" id="UP001206206"/>
    </source>
</evidence>
<keyword evidence="2" id="KW-1185">Reference proteome</keyword>